<name>A0A0L8BRD4_ENSAD</name>
<dbReference type="AlphaFoldDB" id="A0A0L8BRD4"/>
<comment type="caution">
    <text evidence="1">The sequence shown here is derived from an EMBL/GenBank/DDBJ whole genome shotgun (WGS) entry which is preliminary data.</text>
</comment>
<evidence type="ECO:0000313" key="2">
    <source>
        <dbReference type="Proteomes" id="UP000037425"/>
    </source>
</evidence>
<dbReference type="Proteomes" id="UP000037425">
    <property type="component" value="Unassembled WGS sequence"/>
</dbReference>
<accession>A0A0L8BRD4</accession>
<reference evidence="2" key="1">
    <citation type="submission" date="2015-07" db="EMBL/GenBank/DDBJ databases">
        <title>Whole genome sequence of an Ensifer adhaerens strain isolated from a cave pool in the Wind Cave National Park.</title>
        <authorList>
            <person name="Eng W.W.H."/>
            <person name="Gan H.M."/>
            <person name="Barton H.A."/>
            <person name="Savka M.A."/>
        </authorList>
    </citation>
    <scope>NUCLEOTIDE SEQUENCE [LARGE SCALE GENOMIC DNA]</scope>
    <source>
        <strain evidence="2">SD006</strain>
    </source>
</reference>
<evidence type="ECO:0000313" key="1">
    <source>
        <dbReference type="EMBL" id="KOF17128.1"/>
    </source>
</evidence>
<dbReference type="InterPro" id="IPR052894">
    <property type="entry name" value="AsmA-related"/>
</dbReference>
<proteinExistence type="predicted"/>
<sequence length="607" mass="64777">MTRKILHMMGESRPWSRLRRRHFLWPAAIGIVLAVGYNAALPLVISTTDVRPTMERMLDAWSGGKSRITGEPDIRFWPNPTLTLYGATIETTDGNPRTLARIGSITAAFSLLSALRGEPALEDIRLIEPVVTLERGIDGALNWERPRWLAPREPTADGNDTPFGDITIENGRLQVFDRTTNYAREFPGISGTVKWPSFAGRLNAQLSTMIGGQAVTWALACDEPLTLLAGRNTTLKTSLTSAPLNFSFEGVGNLSMKPFASGRLQVSTASLPALAAWFEGKAHEGLPESSFNLNANVTTGDATLKLDDLQLSIGGATATGVLDVVAPADDTPRVEGTLAFDRIDLNGLQPLFAQLPVDPEELARHMTDAFARTWRVDVRLSTQEAAIGPLRLTDVAAGVMIDHGRASLDIGDSTYADGRLSGRLVLSEAGLTRGGKLELVLKDADLAAAVADFGFTGPVPTGRGSVSLDLATDHPFWTPQAADASGRLTLSLANGTLSEFDANAFSDLVRKGEFFSLSQAGSGTFDFQRADIEARFSDGSARLNRAIFTGPTGSLSVNGVVPYRSGSLALAGTFTDAGNAPQRLRFFVGGSWPNAGISPLSVLGEPN</sequence>
<dbReference type="PANTHER" id="PTHR30441:SF4">
    <property type="entry name" value="PROTEIN ASMA"/>
    <property type="match status" value="1"/>
</dbReference>
<dbReference type="PATRIC" id="fig|106592.7.peg.1652"/>
<dbReference type="GO" id="GO:0005886">
    <property type="term" value="C:plasma membrane"/>
    <property type="evidence" value="ECO:0007669"/>
    <property type="project" value="TreeGrafter"/>
</dbReference>
<dbReference type="OrthoDB" id="225437at2"/>
<dbReference type="PANTHER" id="PTHR30441">
    <property type="entry name" value="DUF748 DOMAIN-CONTAINING PROTEIN"/>
    <property type="match status" value="1"/>
</dbReference>
<dbReference type="RefSeq" id="WP_053250504.1">
    <property type="nucleotide sequence ID" value="NZ_LGAP01000013.1"/>
</dbReference>
<dbReference type="EMBL" id="LGAP01000013">
    <property type="protein sequence ID" value="KOF17128.1"/>
    <property type="molecule type" value="Genomic_DNA"/>
</dbReference>
<dbReference type="GO" id="GO:0090313">
    <property type="term" value="P:regulation of protein targeting to membrane"/>
    <property type="evidence" value="ECO:0007669"/>
    <property type="project" value="TreeGrafter"/>
</dbReference>
<organism evidence="1 2">
    <name type="scientific">Ensifer adhaerens</name>
    <name type="common">Sinorhizobium morelense</name>
    <dbReference type="NCBI Taxonomy" id="106592"/>
    <lineage>
        <taxon>Bacteria</taxon>
        <taxon>Pseudomonadati</taxon>
        <taxon>Pseudomonadota</taxon>
        <taxon>Alphaproteobacteria</taxon>
        <taxon>Hyphomicrobiales</taxon>
        <taxon>Rhizobiaceae</taxon>
        <taxon>Sinorhizobium/Ensifer group</taxon>
        <taxon>Ensifer</taxon>
    </lineage>
</organism>
<gene>
    <name evidence="1" type="ORF">AC244_19185</name>
</gene>
<protein>
    <submittedName>
        <fullName evidence="1">Cell envelope biogenesis protein AsmA</fullName>
    </submittedName>
</protein>